<evidence type="ECO:0000256" key="1">
    <source>
        <dbReference type="ARBA" id="ARBA00023157"/>
    </source>
</evidence>
<evidence type="ECO:0000313" key="4">
    <source>
        <dbReference type="EMBL" id="MPD03586.1"/>
    </source>
</evidence>
<evidence type="ECO:0000256" key="2">
    <source>
        <dbReference type="PROSITE-ProRule" id="PRU00059"/>
    </source>
</evidence>
<dbReference type="Pfam" id="PF00431">
    <property type="entry name" value="CUB"/>
    <property type="match status" value="1"/>
</dbReference>
<keyword evidence="1" id="KW-1015">Disulfide bond</keyword>
<comment type="caution">
    <text evidence="4">The sequence shown here is derived from an EMBL/GenBank/DDBJ whole genome shotgun (WGS) entry which is preliminary data.</text>
</comment>
<name>A0A5B7K9T1_PORTR</name>
<feature type="domain" description="CUB" evidence="3">
    <location>
        <begin position="1"/>
        <end position="46"/>
    </location>
</feature>
<dbReference type="PROSITE" id="PS01180">
    <property type="entry name" value="CUB"/>
    <property type="match status" value="1"/>
</dbReference>
<gene>
    <name evidence="4" type="primary">Cubn_0</name>
    <name evidence="4" type="ORF">E2C01_099227</name>
</gene>
<dbReference type="AlphaFoldDB" id="A0A5B7K9T1"/>
<keyword evidence="5" id="KW-1185">Reference proteome</keyword>
<proteinExistence type="predicted"/>
<dbReference type="Gene3D" id="2.60.120.290">
    <property type="entry name" value="Spermadhesin, CUB domain"/>
    <property type="match status" value="1"/>
</dbReference>
<sequence length="46" mass="5508">MYNHNLSCAWIIAVPRGQVINITFSYFHLEGSYCHFDWLQVRTSCW</sequence>
<protein>
    <submittedName>
        <fullName evidence="4">Cubilin</fullName>
    </submittedName>
</protein>
<comment type="caution">
    <text evidence="2">Lacks conserved residue(s) required for the propagation of feature annotation.</text>
</comment>
<dbReference type="Proteomes" id="UP000324222">
    <property type="component" value="Unassembled WGS sequence"/>
</dbReference>
<dbReference type="OrthoDB" id="10009301at2759"/>
<dbReference type="CDD" id="cd00041">
    <property type="entry name" value="CUB"/>
    <property type="match status" value="1"/>
</dbReference>
<dbReference type="InterPro" id="IPR000859">
    <property type="entry name" value="CUB_dom"/>
</dbReference>
<evidence type="ECO:0000259" key="3">
    <source>
        <dbReference type="PROSITE" id="PS01180"/>
    </source>
</evidence>
<accession>A0A5B7K9T1</accession>
<dbReference type="InterPro" id="IPR035914">
    <property type="entry name" value="Sperma_CUB_dom_sf"/>
</dbReference>
<reference evidence="4 5" key="1">
    <citation type="submission" date="2019-05" db="EMBL/GenBank/DDBJ databases">
        <title>Another draft genome of Portunus trituberculatus and its Hox gene families provides insights of decapod evolution.</title>
        <authorList>
            <person name="Jeong J.-H."/>
            <person name="Song I."/>
            <person name="Kim S."/>
            <person name="Choi T."/>
            <person name="Kim D."/>
            <person name="Ryu S."/>
            <person name="Kim W."/>
        </authorList>
    </citation>
    <scope>NUCLEOTIDE SEQUENCE [LARGE SCALE GENOMIC DNA]</scope>
    <source>
        <tissue evidence="4">Muscle</tissue>
    </source>
</reference>
<dbReference type="EMBL" id="VSRR010136801">
    <property type="protein sequence ID" value="MPD03586.1"/>
    <property type="molecule type" value="Genomic_DNA"/>
</dbReference>
<evidence type="ECO:0000313" key="5">
    <source>
        <dbReference type="Proteomes" id="UP000324222"/>
    </source>
</evidence>
<organism evidence="4 5">
    <name type="scientific">Portunus trituberculatus</name>
    <name type="common">Swimming crab</name>
    <name type="synonym">Neptunus trituberculatus</name>
    <dbReference type="NCBI Taxonomy" id="210409"/>
    <lineage>
        <taxon>Eukaryota</taxon>
        <taxon>Metazoa</taxon>
        <taxon>Ecdysozoa</taxon>
        <taxon>Arthropoda</taxon>
        <taxon>Crustacea</taxon>
        <taxon>Multicrustacea</taxon>
        <taxon>Malacostraca</taxon>
        <taxon>Eumalacostraca</taxon>
        <taxon>Eucarida</taxon>
        <taxon>Decapoda</taxon>
        <taxon>Pleocyemata</taxon>
        <taxon>Brachyura</taxon>
        <taxon>Eubrachyura</taxon>
        <taxon>Portunoidea</taxon>
        <taxon>Portunidae</taxon>
        <taxon>Portuninae</taxon>
        <taxon>Portunus</taxon>
    </lineage>
</organism>
<dbReference type="SUPFAM" id="SSF49854">
    <property type="entry name" value="Spermadhesin, CUB domain"/>
    <property type="match status" value="1"/>
</dbReference>